<dbReference type="RefSeq" id="WP_249243773.1">
    <property type="nucleotide sequence ID" value="NZ_JAKPBZ010000105.1"/>
</dbReference>
<protein>
    <submittedName>
        <fullName evidence="1">Uncharacterized protein</fullName>
    </submittedName>
</protein>
<keyword evidence="2" id="KW-1185">Reference proteome</keyword>
<proteinExistence type="predicted"/>
<name>A0ABT0MQ46_9GAMM</name>
<organism evidence="1 2">
    <name type="scientific">Brenneria tiliae</name>
    <dbReference type="NCBI Taxonomy" id="2914984"/>
    <lineage>
        <taxon>Bacteria</taxon>
        <taxon>Pseudomonadati</taxon>
        <taxon>Pseudomonadota</taxon>
        <taxon>Gammaproteobacteria</taxon>
        <taxon>Enterobacterales</taxon>
        <taxon>Pectobacteriaceae</taxon>
        <taxon>Brenneria</taxon>
    </lineage>
</organism>
<evidence type="ECO:0000313" key="2">
    <source>
        <dbReference type="Proteomes" id="UP001203069"/>
    </source>
</evidence>
<dbReference type="Gene3D" id="3.50.50.60">
    <property type="entry name" value="FAD/NAD(P)-binding domain"/>
    <property type="match status" value="1"/>
</dbReference>
<comment type="caution">
    <text evidence="1">The sequence shown here is derived from an EMBL/GenBank/DDBJ whole genome shotgun (WGS) entry which is preliminary data.</text>
</comment>
<gene>
    <name evidence="1" type="ORF">MFP26_04475</name>
</gene>
<reference evidence="1 2" key="1">
    <citation type="submission" date="2022-02" db="EMBL/GenBank/DDBJ databases">
        <title>Description of Brenneria tiliae sp. nov. isolated from symptomatic Tilia x moltkei and Tilia x europaea trees in the UK.</title>
        <authorList>
            <person name="Kile H."/>
        </authorList>
    </citation>
    <scope>NUCLEOTIDE SEQUENCE [LARGE SCALE GENOMIC DNA]</scope>
    <source>
        <strain evidence="1 2">MC1SB4.1</strain>
    </source>
</reference>
<sequence length="103" mass="11726">MLSPAAAKWAEKRRRILPCSKTVIEMRDQILQELDGVSKLHVIKILYEFNVKQYLNTKITEITDSHVIVENQHGLAAIEALALVIFPSTNWRSTLIKAAKIGW</sequence>
<dbReference type="SUPFAM" id="SSF51905">
    <property type="entry name" value="FAD/NAD(P)-binding domain"/>
    <property type="match status" value="1"/>
</dbReference>
<evidence type="ECO:0000313" key="1">
    <source>
        <dbReference type="EMBL" id="MCL2891955.1"/>
    </source>
</evidence>
<accession>A0ABT0MQ46</accession>
<dbReference type="Proteomes" id="UP001203069">
    <property type="component" value="Unassembled WGS sequence"/>
</dbReference>
<dbReference type="InterPro" id="IPR036188">
    <property type="entry name" value="FAD/NAD-bd_sf"/>
</dbReference>
<dbReference type="EMBL" id="JAKPBZ010000105">
    <property type="protein sequence ID" value="MCL2891955.1"/>
    <property type="molecule type" value="Genomic_DNA"/>
</dbReference>